<proteinExistence type="predicted"/>
<name>A0ACD3STW6_9BURK</name>
<reference evidence="1" key="1">
    <citation type="submission" date="2019-05" db="EMBL/GenBank/DDBJ databases">
        <title>Revised genome assembly of Burkholderiaceae (previously Ralstonia) sp. PBA.</title>
        <authorList>
            <person name="Gan H.M."/>
        </authorList>
    </citation>
    <scope>NUCLEOTIDE SEQUENCE</scope>
    <source>
        <strain evidence="1">PBA</strain>
    </source>
</reference>
<comment type="caution">
    <text evidence="1">The sequence shown here is derived from an EMBL/GenBank/DDBJ whole genome shotgun (WGS) entry which is preliminary data.</text>
</comment>
<keyword evidence="2" id="KW-1185">Reference proteome</keyword>
<gene>
    <name evidence="1" type="ORF">MW7_000890</name>
</gene>
<protein>
    <submittedName>
        <fullName evidence="1">Ankyrin repeat domain-containing protein</fullName>
    </submittedName>
</protein>
<sequence>MNTQYSSQDLRAFGRKPEYLFTPKEKEQLLPDAASPAYCVRTRALLDEILTSVPSTKLCKQDRFGNTALHYFAKNRRKTLLATLANRLPPEAIAIRNLQGQTPLDLVPAHHDVERAFLEELHDIHELLELLKRTSPPSSGKTTISLSPALWDRCTPLKSPVRNSAQTPSRSISNPPATPAYGLSPGTRVRITLTPDGLRAEIGNDSLHLDETYRANLLANLTNLTASPGKLSCTPQQSASHTSPHDAQPVPEPRRFPKTSGRSRVTRKLEFQANVSTSPSCEETRAN</sequence>
<evidence type="ECO:0000313" key="1">
    <source>
        <dbReference type="EMBL" id="TMS59734.1"/>
    </source>
</evidence>
<accession>A0ACD3STW6</accession>
<dbReference type="Proteomes" id="UP000004277">
    <property type="component" value="Unassembled WGS sequence"/>
</dbReference>
<organism evidence="1 2">
    <name type="scientific">Imbroritus primus</name>
    <dbReference type="NCBI Taxonomy" id="3058603"/>
    <lineage>
        <taxon>Bacteria</taxon>
        <taxon>Pseudomonadati</taxon>
        <taxon>Pseudomonadota</taxon>
        <taxon>Betaproteobacteria</taxon>
        <taxon>Burkholderiales</taxon>
        <taxon>Burkholderiaceae</taxon>
        <taxon>Imbroritus</taxon>
    </lineage>
</organism>
<evidence type="ECO:0000313" key="2">
    <source>
        <dbReference type="Proteomes" id="UP000004277"/>
    </source>
</evidence>
<dbReference type="EMBL" id="AKCV02000004">
    <property type="protein sequence ID" value="TMS59734.1"/>
    <property type="molecule type" value="Genomic_DNA"/>
</dbReference>